<evidence type="ECO:0000256" key="3">
    <source>
        <dbReference type="ARBA" id="ARBA00023098"/>
    </source>
</evidence>
<name>A0ABC9EUF6_9POAL</name>
<dbReference type="Pfam" id="PF07993">
    <property type="entry name" value="NAD_binding_4"/>
    <property type="match status" value="1"/>
</dbReference>
<sequence>MDSAKVAGCFRERTILVTGSTGFLGKLLVEKILRVEPGVKKLYLLVRARDEAAAHHRVLQEVVGQELFKILQEIHGDEFRSFIQEKISSVSGDVIHEDLGLDSSKVKQLSNEIDIIVDGAATTNFYERYDVALASNALGTRNVCQFAKQCAHLKMLLHVSTAYVLTGEQEGLLPEKLIRMGETPKPDCHLDIEAELELVREVKAKLTSSHSVTENNSPRLEKKAMKELGLKRAKYFGWPNVYVFTKAMGEMLLGSMRGDLPVVIVRPSIVTSTFEEPFPGWIEGTRTIDALIVGYAERIVPCFIGDRNGTIDAIPGDMVINATMVAMAAHFGDETQVIYHVTSAHQNPLTCYLLDESAYGYLSINPHVGDDTRTVQHKRILLFNRYSYFHAYMVLAYKIPLQMLYLVNFLLGGLFSELYSKLNRNYNFLMLLAEMYAPFCFFKACFDDTNLRKLWRTISAGQGGDGYIFNFDPNSINWGSYLFDTHIPAVLKISRRKKDGRA</sequence>
<accession>A0ABC9EUF6</accession>
<evidence type="ECO:0000259" key="5">
    <source>
        <dbReference type="Pfam" id="PF03015"/>
    </source>
</evidence>
<dbReference type="InterPro" id="IPR026055">
    <property type="entry name" value="FAR"/>
</dbReference>
<evidence type="ECO:0000256" key="1">
    <source>
        <dbReference type="ARBA" id="ARBA00005928"/>
    </source>
</evidence>
<dbReference type="GO" id="GO:0006629">
    <property type="term" value="P:lipid metabolic process"/>
    <property type="evidence" value="ECO:0007669"/>
    <property type="project" value="UniProtKB-KW"/>
</dbReference>
<reference evidence="7" key="1">
    <citation type="submission" date="2024-10" db="EMBL/GenBank/DDBJ databases">
        <authorList>
            <person name="Ryan C."/>
        </authorList>
    </citation>
    <scope>NUCLEOTIDE SEQUENCE [LARGE SCALE GENOMIC DNA]</scope>
</reference>
<dbReference type="Gene3D" id="3.40.50.720">
    <property type="entry name" value="NAD(P)-binding Rossmann-like Domain"/>
    <property type="match status" value="1"/>
</dbReference>
<dbReference type="CDD" id="cd05236">
    <property type="entry name" value="FAR-N_SDR_e"/>
    <property type="match status" value="1"/>
</dbReference>
<dbReference type="AlphaFoldDB" id="A0ABC9EUF6"/>
<dbReference type="EC" id="1.2.1.84" evidence="4"/>
<evidence type="ECO:0000313" key="7">
    <source>
        <dbReference type="EMBL" id="CAL5062862.1"/>
    </source>
</evidence>
<evidence type="ECO:0000256" key="4">
    <source>
        <dbReference type="RuleBase" id="RU363097"/>
    </source>
</evidence>
<evidence type="ECO:0000313" key="8">
    <source>
        <dbReference type="Proteomes" id="UP001497457"/>
    </source>
</evidence>
<feature type="domain" description="Thioester reductase (TE)" evidence="6">
    <location>
        <begin position="17"/>
        <end position="323"/>
    </location>
</feature>
<dbReference type="PANTHER" id="PTHR11011:SF57">
    <property type="entry name" value="FATTY ACYL-COA REDUCTASE"/>
    <property type="match status" value="1"/>
</dbReference>
<organism evidence="7 8">
    <name type="scientific">Urochloa decumbens</name>
    <dbReference type="NCBI Taxonomy" id="240449"/>
    <lineage>
        <taxon>Eukaryota</taxon>
        <taxon>Viridiplantae</taxon>
        <taxon>Streptophyta</taxon>
        <taxon>Embryophyta</taxon>
        <taxon>Tracheophyta</taxon>
        <taxon>Spermatophyta</taxon>
        <taxon>Magnoliopsida</taxon>
        <taxon>Liliopsida</taxon>
        <taxon>Poales</taxon>
        <taxon>Poaceae</taxon>
        <taxon>PACMAD clade</taxon>
        <taxon>Panicoideae</taxon>
        <taxon>Panicodae</taxon>
        <taxon>Paniceae</taxon>
        <taxon>Melinidinae</taxon>
        <taxon>Urochloa</taxon>
    </lineage>
</organism>
<proteinExistence type="inferred from homology"/>
<keyword evidence="4" id="KW-0560">Oxidoreductase</keyword>
<dbReference type="InterPro" id="IPR013120">
    <property type="entry name" value="FAR_NAD-bd"/>
</dbReference>
<feature type="domain" description="Fatty acyl-CoA reductase C-terminal" evidence="5">
    <location>
        <begin position="397"/>
        <end position="490"/>
    </location>
</feature>
<dbReference type="Pfam" id="PF03015">
    <property type="entry name" value="Sterile"/>
    <property type="match status" value="1"/>
</dbReference>
<dbReference type="SUPFAM" id="SSF51735">
    <property type="entry name" value="NAD(P)-binding Rossmann-fold domains"/>
    <property type="match status" value="1"/>
</dbReference>
<keyword evidence="3 4" id="KW-0443">Lipid metabolism</keyword>
<dbReference type="PANTHER" id="PTHR11011">
    <property type="entry name" value="MALE STERILITY PROTEIN 2-RELATED"/>
    <property type="match status" value="1"/>
</dbReference>
<comment type="function">
    <text evidence="4">Catalyzes the reduction of fatty acyl-CoA to fatty alcohols.</text>
</comment>
<dbReference type="CDD" id="cd09071">
    <property type="entry name" value="FAR_C"/>
    <property type="match status" value="1"/>
</dbReference>
<keyword evidence="2 4" id="KW-0444">Lipid biosynthesis</keyword>
<evidence type="ECO:0000259" key="6">
    <source>
        <dbReference type="Pfam" id="PF07993"/>
    </source>
</evidence>
<dbReference type="GO" id="GO:0102965">
    <property type="term" value="F:alcohol-forming long-chain fatty acyl-CoA reductase activity"/>
    <property type="evidence" value="ECO:0007669"/>
    <property type="project" value="UniProtKB-EC"/>
</dbReference>
<dbReference type="InterPro" id="IPR033640">
    <property type="entry name" value="FAR_C"/>
</dbReference>
<comment type="catalytic activity">
    <reaction evidence="4">
        <text>a long-chain fatty acyl-CoA + 2 NADPH + 2 H(+) = a long-chain primary fatty alcohol + 2 NADP(+) + CoA</text>
        <dbReference type="Rhea" id="RHEA:52716"/>
        <dbReference type="ChEBI" id="CHEBI:15378"/>
        <dbReference type="ChEBI" id="CHEBI:57287"/>
        <dbReference type="ChEBI" id="CHEBI:57783"/>
        <dbReference type="ChEBI" id="CHEBI:58349"/>
        <dbReference type="ChEBI" id="CHEBI:77396"/>
        <dbReference type="ChEBI" id="CHEBI:83139"/>
        <dbReference type="EC" id="1.2.1.84"/>
    </reaction>
</comment>
<dbReference type="InterPro" id="IPR036291">
    <property type="entry name" value="NAD(P)-bd_dom_sf"/>
</dbReference>
<keyword evidence="4" id="KW-0521">NADP</keyword>
<keyword evidence="8" id="KW-1185">Reference proteome</keyword>
<dbReference type="EMBL" id="OZ075115">
    <property type="protein sequence ID" value="CAL5062862.1"/>
    <property type="molecule type" value="Genomic_DNA"/>
</dbReference>
<gene>
    <name evidence="7" type="ORF">URODEC1_LOCUS98549</name>
</gene>
<protein>
    <recommendedName>
        <fullName evidence="4">Fatty acyl-CoA reductase</fullName>
        <ecNumber evidence="4">1.2.1.84</ecNumber>
    </recommendedName>
</protein>
<dbReference type="Proteomes" id="UP001497457">
    <property type="component" value="Chromosome 5rd"/>
</dbReference>
<evidence type="ECO:0000256" key="2">
    <source>
        <dbReference type="ARBA" id="ARBA00022516"/>
    </source>
</evidence>
<comment type="similarity">
    <text evidence="1 4">Belongs to the fatty acyl-CoA reductase family.</text>
</comment>